<evidence type="ECO:0000313" key="2">
    <source>
        <dbReference type="Proteomes" id="UP000218731"/>
    </source>
</evidence>
<accession>A0A1L7NG04</accession>
<sequence length="165" mass="17583">MSAINRFHEVANDALVQISDHLVPGAKLTLAIYVPGEPEQDIVLMGPGVAADEVVNTLRRRAALSLDGDNAYKRGVCDVAVGAMAAGKQNNNQPPGGHWGQRFWDIGRAEGALQEELIQALRLACKELDACQRVIHYAGGFDPAYVNNAQAALTVADAVLDKIPA</sequence>
<dbReference type="RefSeq" id="WP_096426511.1">
    <property type="nucleotide sequence ID" value="NZ_AP015029.1"/>
</dbReference>
<reference evidence="1 2" key="1">
    <citation type="submission" date="2015-11" db="EMBL/GenBank/DDBJ databases">
        <title>Complete genome sequencing of a biphenyl-degrading bacterium, Pseudomonas putida KF715 (=NBRC110667).</title>
        <authorList>
            <person name="Suenaga H."/>
            <person name="Fujihara N."/>
            <person name="Watanabe T."/>
            <person name="Hirose J."/>
            <person name="Kimura N."/>
            <person name="Yamazoe A."/>
            <person name="Hosoyama A."/>
            <person name="Shimodaira J."/>
            <person name="Furukawa K."/>
        </authorList>
    </citation>
    <scope>NUCLEOTIDE SEQUENCE [LARGE SCALE GENOMIC DNA]</scope>
    <source>
        <strain evidence="1 2">KF715</strain>
    </source>
</reference>
<gene>
    <name evidence="1" type="ORF">KF715C_ch37810</name>
</gene>
<dbReference type="AlphaFoldDB" id="A0A1L7NG04"/>
<organism evidence="1 2">
    <name type="scientific">Pseudomonas putida</name>
    <name type="common">Arthrobacter siderocapsulatus</name>
    <dbReference type="NCBI Taxonomy" id="303"/>
    <lineage>
        <taxon>Bacteria</taxon>
        <taxon>Pseudomonadati</taxon>
        <taxon>Pseudomonadota</taxon>
        <taxon>Gammaproteobacteria</taxon>
        <taxon>Pseudomonadales</taxon>
        <taxon>Pseudomonadaceae</taxon>
        <taxon>Pseudomonas</taxon>
    </lineage>
</organism>
<dbReference type="EMBL" id="AP015029">
    <property type="protein sequence ID" value="BAW24354.1"/>
    <property type="molecule type" value="Genomic_DNA"/>
</dbReference>
<protein>
    <submittedName>
        <fullName evidence="1">Uncharacterized protein</fullName>
    </submittedName>
</protein>
<name>A0A1L7NG04_PSEPU</name>
<proteinExistence type="predicted"/>
<evidence type="ECO:0000313" key="1">
    <source>
        <dbReference type="EMBL" id="BAW24354.1"/>
    </source>
</evidence>
<dbReference type="Proteomes" id="UP000218731">
    <property type="component" value="Chromosome 1"/>
</dbReference>